<gene>
    <name evidence="2" type="ORF">A2831_02340</name>
</gene>
<dbReference type="Gene3D" id="3.20.20.70">
    <property type="entry name" value="Aldolase class I"/>
    <property type="match status" value="1"/>
</dbReference>
<dbReference type="InterPro" id="IPR035587">
    <property type="entry name" value="DUS-like_FMN-bd"/>
</dbReference>
<dbReference type="SUPFAM" id="SSF51395">
    <property type="entry name" value="FMN-linked oxidoreductases"/>
    <property type="match status" value="1"/>
</dbReference>
<dbReference type="PANTHER" id="PTHR11082">
    <property type="entry name" value="TRNA-DIHYDROURIDINE SYNTHASE"/>
    <property type="match status" value="1"/>
</dbReference>
<dbReference type="AlphaFoldDB" id="A0A1F8ETT2"/>
<dbReference type="Gene3D" id="1.10.1200.80">
    <property type="entry name" value="Putative flavin oxidoreducatase, domain 2"/>
    <property type="match status" value="1"/>
</dbReference>
<dbReference type="STRING" id="1802668.A2831_02340"/>
<reference evidence="2 3" key="1">
    <citation type="journal article" date="2016" name="Nat. Commun.">
        <title>Thousands of microbial genomes shed light on interconnected biogeochemical processes in an aquifer system.</title>
        <authorList>
            <person name="Anantharaman K."/>
            <person name="Brown C.T."/>
            <person name="Hug L.A."/>
            <person name="Sharon I."/>
            <person name="Castelle C.J."/>
            <person name="Probst A.J."/>
            <person name="Thomas B.C."/>
            <person name="Singh A."/>
            <person name="Wilkins M.J."/>
            <person name="Karaoz U."/>
            <person name="Brodie E.L."/>
            <person name="Williams K.H."/>
            <person name="Hubbard S.S."/>
            <person name="Banfield J.F."/>
        </authorList>
    </citation>
    <scope>NUCLEOTIDE SEQUENCE [LARGE SCALE GENOMIC DNA]</scope>
</reference>
<dbReference type="GO" id="GO:0017150">
    <property type="term" value="F:tRNA dihydrouridine synthase activity"/>
    <property type="evidence" value="ECO:0007669"/>
    <property type="project" value="TreeGrafter"/>
</dbReference>
<dbReference type="EMBL" id="MGJI01000023">
    <property type="protein sequence ID" value="OGN04233.1"/>
    <property type="molecule type" value="Genomic_DNA"/>
</dbReference>
<dbReference type="Pfam" id="PF01207">
    <property type="entry name" value="Dus"/>
    <property type="match status" value="1"/>
</dbReference>
<dbReference type="Proteomes" id="UP000177507">
    <property type="component" value="Unassembled WGS sequence"/>
</dbReference>
<evidence type="ECO:0000259" key="1">
    <source>
        <dbReference type="Pfam" id="PF01207"/>
    </source>
</evidence>
<sequence length="155" mass="17379">MSKVPAHWNEITKAVNLRNRRGSGTLILGNGDIKTLAEAREKSKQTGADGVMIGRGAFGKPWFFDNRLSEEEIPIEKRLKVMTEHSELFEKVFNSPSPQSSPTRGEEIKRKNFSVMKKHFKAYVSGFSGASELRAKLMNTNSSENAAEIVRSFFV</sequence>
<feature type="domain" description="DUS-like FMN-binding" evidence="1">
    <location>
        <begin position="5"/>
        <end position="149"/>
    </location>
</feature>
<accession>A0A1F8ETT2</accession>
<organism evidence="2 3">
    <name type="scientific">Candidatus Yanofskybacteria bacterium RIFCSPHIGHO2_01_FULL_44_17</name>
    <dbReference type="NCBI Taxonomy" id="1802668"/>
    <lineage>
        <taxon>Bacteria</taxon>
        <taxon>Candidatus Yanofskyibacteriota</taxon>
    </lineage>
</organism>
<dbReference type="InterPro" id="IPR013785">
    <property type="entry name" value="Aldolase_TIM"/>
</dbReference>
<dbReference type="InterPro" id="IPR024036">
    <property type="entry name" value="tRNA-dHydroUridine_Synthase_C"/>
</dbReference>
<proteinExistence type="predicted"/>
<comment type="caution">
    <text evidence="2">The sequence shown here is derived from an EMBL/GenBank/DDBJ whole genome shotgun (WGS) entry which is preliminary data.</text>
</comment>
<name>A0A1F8ETT2_9BACT</name>
<dbReference type="PANTHER" id="PTHR11082:SF25">
    <property type="entry name" value="DUS-LIKE FMN-BINDING DOMAIN-CONTAINING PROTEIN"/>
    <property type="match status" value="1"/>
</dbReference>
<evidence type="ECO:0000313" key="2">
    <source>
        <dbReference type="EMBL" id="OGN04233.1"/>
    </source>
</evidence>
<protein>
    <recommendedName>
        <fullName evidence="1">DUS-like FMN-binding domain-containing protein</fullName>
    </recommendedName>
</protein>
<evidence type="ECO:0000313" key="3">
    <source>
        <dbReference type="Proteomes" id="UP000177507"/>
    </source>
</evidence>